<dbReference type="CAZy" id="GT4">
    <property type="family name" value="Glycosyltransferase Family 4"/>
</dbReference>
<dbReference type="InParanoid" id="D1Z256"/>
<dbReference type="PANTHER" id="PTHR12526:SF634">
    <property type="entry name" value="BLL3361 PROTEIN"/>
    <property type="match status" value="1"/>
</dbReference>
<evidence type="ECO:0000313" key="2">
    <source>
        <dbReference type="EMBL" id="BAI62778.1"/>
    </source>
</evidence>
<reference evidence="3" key="3">
    <citation type="journal article" date="2011" name="PLoS ONE">
        <title>Genome sequence of a mesophilic hydrogenotrophic methanogen Methanocella paludicola, the first cultivated representative of the order Methanocellales.</title>
        <authorList>
            <person name="Sakai S."/>
            <person name="Takaki Y."/>
            <person name="Shimamura S."/>
            <person name="Sekine M."/>
            <person name="Tajima T."/>
            <person name="Kosugi H."/>
            <person name="Ichikawa N."/>
            <person name="Tasumi E."/>
            <person name="Hiraki A.T."/>
            <person name="Shimizu A."/>
            <person name="Kato Y."/>
            <person name="Nishiko R."/>
            <person name="Mori K."/>
            <person name="Fujita N."/>
            <person name="Imachi H."/>
            <person name="Takai K."/>
        </authorList>
    </citation>
    <scope>NUCLEOTIDE SEQUENCE [LARGE SCALE GENOMIC DNA]</scope>
    <source>
        <strain evidence="3">DSM 17711 / JCM 13418 / NBRC 101707 / SANAE</strain>
    </source>
</reference>
<accession>D1Z256</accession>
<dbReference type="EMBL" id="AP011532">
    <property type="protein sequence ID" value="BAI62778.1"/>
    <property type="molecule type" value="Genomic_DNA"/>
</dbReference>
<feature type="domain" description="Glycosyltransferase subfamily 4-like N-terminal" evidence="1">
    <location>
        <begin position="16"/>
        <end position="185"/>
    </location>
</feature>
<reference evidence="2 3" key="2">
    <citation type="journal article" date="2008" name="Int. J. Syst. Evol. Microbiol.">
        <title>Methanocella paludicola gen. nov., sp. nov., a methane-producing archaeon, the first isolate of the lineage 'Rice Cluster I', and proposal of the new archaeal order Methanocellales ord. nov.</title>
        <authorList>
            <person name="Sakai S."/>
            <person name="Imachi H."/>
            <person name="Hanada S."/>
            <person name="Ohashi A."/>
            <person name="Harada H."/>
            <person name="Kamagata Y."/>
        </authorList>
    </citation>
    <scope>NUCLEOTIDE SEQUENCE [LARGE SCALE GENOMIC DNA]</scope>
    <source>
        <strain evidence="3">DSM 17711 / JCM 13418 / NBRC 101707 / SANAE</strain>
    </source>
</reference>
<dbReference type="GO" id="GO:0016740">
    <property type="term" value="F:transferase activity"/>
    <property type="evidence" value="ECO:0007669"/>
    <property type="project" value="UniProtKB-KW"/>
</dbReference>
<evidence type="ECO:0000313" key="3">
    <source>
        <dbReference type="Proteomes" id="UP000001882"/>
    </source>
</evidence>
<dbReference type="Proteomes" id="UP000001882">
    <property type="component" value="Chromosome"/>
</dbReference>
<protein>
    <submittedName>
        <fullName evidence="2">Glycosyltransferase</fullName>
    </submittedName>
</protein>
<dbReference type="SUPFAM" id="SSF53756">
    <property type="entry name" value="UDP-Glycosyltransferase/glycogen phosphorylase"/>
    <property type="match status" value="1"/>
</dbReference>
<dbReference type="AlphaFoldDB" id="D1Z256"/>
<name>D1Z256_METPS</name>
<dbReference type="PATRIC" id="fig|304371.9.peg.2770"/>
<dbReference type="Pfam" id="PF13692">
    <property type="entry name" value="Glyco_trans_1_4"/>
    <property type="match status" value="1"/>
</dbReference>
<dbReference type="OrthoDB" id="131038at2157"/>
<dbReference type="InterPro" id="IPR028098">
    <property type="entry name" value="Glyco_trans_4-like_N"/>
</dbReference>
<keyword evidence="3" id="KW-1185">Reference proteome</keyword>
<dbReference type="PANTHER" id="PTHR12526">
    <property type="entry name" value="GLYCOSYLTRANSFERASE"/>
    <property type="match status" value="1"/>
</dbReference>
<dbReference type="STRING" id="304371.MCP_2706"/>
<evidence type="ECO:0000259" key="1">
    <source>
        <dbReference type="Pfam" id="PF13439"/>
    </source>
</evidence>
<dbReference type="GeneID" id="8682414"/>
<dbReference type="Gene3D" id="3.40.50.2000">
    <property type="entry name" value="Glycogen Phosphorylase B"/>
    <property type="match status" value="2"/>
</dbReference>
<gene>
    <name evidence="2" type="ordered locus">MCP_2706</name>
</gene>
<dbReference type="Pfam" id="PF13439">
    <property type="entry name" value="Glyco_transf_4"/>
    <property type="match status" value="1"/>
</dbReference>
<dbReference type="eggNOG" id="arCOG01415">
    <property type="taxonomic scope" value="Archaea"/>
</dbReference>
<sequence length="388" mass="43554">MTKICIVGPSKKFLSGISYYTIRLANSLADGYGVSVVNFRDLLPKFMFPGSKHVGKDLSDLDYRSDVKVFNGMDYNNPLTWYGAYQFLKREAPDVVILQWWTSSVAHMHLIISLFSTRAKTVLEFHEVVDPLEESILPIRLYSRAMGRLLVRRAAQYVTHSESDKKLVVSKYRIPEEKVQVIPHGLYDQYRQVPQAEARQKLGLDSEYVILTFGLIRPYKGIPNLIKAFGDMPADIANSSRLLIAGEIWEDREAVTQAIASSPYRDRITLVDSYIPDDSIPLYFNAADVVSLPYLRASQSGVAHIAMAFGKPIVVSKVGGLEESMADYAGTLFVPPGDVGAIRDALVRVYAEKPGPYEPPKRGWDTIREKYGALISTLRPVGRYHDKV</sequence>
<dbReference type="KEGG" id="mpd:MCP_2706"/>
<dbReference type="RefSeq" id="WP_012901452.1">
    <property type="nucleotide sequence ID" value="NC_013665.1"/>
</dbReference>
<proteinExistence type="predicted"/>
<organism evidence="2 3">
    <name type="scientific">Methanocella paludicola (strain DSM 17711 / JCM 13418 / NBRC 101707 / SANAE)</name>
    <dbReference type="NCBI Taxonomy" id="304371"/>
    <lineage>
        <taxon>Archaea</taxon>
        <taxon>Methanobacteriati</taxon>
        <taxon>Methanobacteriota</taxon>
        <taxon>Stenosarchaea group</taxon>
        <taxon>Methanomicrobia</taxon>
        <taxon>Methanocellales</taxon>
        <taxon>Methanocellaceae</taxon>
        <taxon>Methanocella</taxon>
    </lineage>
</organism>
<reference evidence="2 3" key="1">
    <citation type="journal article" date="2007" name="Appl. Environ. Microbiol.">
        <title>Isolation of key methanogens for global methane emission from rice paddy fields: a novel isolate affiliated with the clone cluster rice cluster I.</title>
        <authorList>
            <person name="Sakai S."/>
            <person name="Imachi H."/>
            <person name="Sekiguchi Y."/>
            <person name="Ohashi A."/>
            <person name="Harada H."/>
            <person name="Kamagata Y."/>
        </authorList>
    </citation>
    <scope>NUCLEOTIDE SEQUENCE [LARGE SCALE GENOMIC DNA]</scope>
    <source>
        <strain evidence="3">DSM 17711 / JCM 13418 / NBRC 101707 / SANAE</strain>
    </source>
</reference>